<gene>
    <name evidence="1" type="ORF">KLDO_g1967</name>
</gene>
<name>A0A0A8L613_9SACH</name>
<evidence type="ECO:0000313" key="2">
    <source>
        <dbReference type="Proteomes" id="UP000031516"/>
    </source>
</evidence>
<reference evidence="1 2" key="1">
    <citation type="submission" date="2014-03" db="EMBL/GenBank/DDBJ databases">
        <title>The genome of Kluyveromyces dobzhanskii.</title>
        <authorList>
            <person name="Nystedt B."/>
            <person name="Astrom S."/>
        </authorList>
    </citation>
    <scope>NUCLEOTIDE SEQUENCE [LARGE SCALE GENOMIC DNA]</scope>
    <source>
        <strain evidence="1 2">CBS 2104</strain>
    </source>
</reference>
<comment type="caution">
    <text evidence="1">The sequence shown here is derived from an EMBL/GenBank/DDBJ whole genome shotgun (WGS) entry which is preliminary data.</text>
</comment>
<sequence>MNLNDTRDAKIQSNLSRYEDWESRQNSKMDQAITEINGIFESMNYKVNKKMHKSKKQKPELIPQCRCTDTCVQRNDCKKFQLWKLANLFEFGQLSNRQKQVGCRSSSLSSAETLDNAQEQWYSYRTEIFKNKLESVNSVEENNTSQREPESDTMTNHYQNLLGIPPPQIVEPSLRTTRSASCDLRHSKQIQLLLHDLISGDICDN</sequence>
<accession>A0A0A8L613</accession>
<keyword evidence="2" id="KW-1185">Reference proteome</keyword>
<organism evidence="1 2">
    <name type="scientific">Kluyveromyces dobzhanskii CBS 2104</name>
    <dbReference type="NCBI Taxonomy" id="1427455"/>
    <lineage>
        <taxon>Eukaryota</taxon>
        <taxon>Fungi</taxon>
        <taxon>Dikarya</taxon>
        <taxon>Ascomycota</taxon>
        <taxon>Saccharomycotina</taxon>
        <taxon>Saccharomycetes</taxon>
        <taxon>Saccharomycetales</taxon>
        <taxon>Saccharomycetaceae</taxon>
        <taxon>Kluyveromyces</taxon>
    </lineage>
</organism>
<dbReference type="EMBL" id="CCBQ010000027">
    <property type="protein sequence ID" value="CDO93675.1"/>
    <property type="molecule type" value="Genomic_DNA"/>
</dbReference>
<protein>
    <submittedName>
        <fullName evidence="1">WGS project CCBQ000000000 data, contig 00102</fullName>
    </submittedName>
</protein>
<evidence type="ECO:0000313" key="1">
    <source>
        <dbReference type="EMBL" id="CDO93675.1"/>
    </source>
</evidence>
<proteinExistence type="predicted"/>
<dbReference type="OrthoDB" id="4066918at2759"/>
<dbReference type="Proteomes" id="UP000031516">
    <property type="component" value="Unassembled WGS sequence"/>
</dbReference>
<dbReference type="AlphaFoldDB" id="A0A0A8L613"/>